<evidence type="ECO:0000313" key="1">
    <source>
        <dbReference type="EMBL" id="GAX82604.1"/>
    </source>
</evidence>
<organism evidence="1 2">
    <name type="scientific">Chlamydomonas eustigma</name>
    <dbReference type="NCBI Taxonomy" id="1157962"/>
    <lineage>
        <taxon>Eukaryota</taxon>
        <taxon>Viridiplantae</taxon>
        <taxon>Chlorophyta</taxon>
        <taxon>core chlorophytes</taxon>
        <taxon>Chlorophyceae</taxon>
        <taxon>CS clade</taxon>
        <taxon>Chlamydomonadales</taxon>
        <taxon>Chlamydomonadaceae</taxon>
        <taxon>Chlamydomonas</taxon>
    </lineage>
</organism>
<name>A0A250XHQ3_9CHLO</name>
<evidence type="ECO:0000313" key="2">
    <source>
        <dbReference type="Proteomes" id="UP000232323"/>
    </source>
</evidence>
<dbReference type="AlphaFoldDB" id="A0A250XHQ3"/>
<dbReference type="Proteomes" id="UP000232323">
    <property type="component" value="Unassembled WGS sequence"/>
</dbReference>
<dbReference type="EMBL" id="BEGY01000083">
    <property type="protein sequence ID" value="GAX82604.1"/>
    <property type="molecule type" value="Genomic_DNA"/>
</dbReference>
<keyword evidence="2" id="KW-1185">Reference proteome</keyword>
<reference evidence="1 2" key="1">
    <citation type="submission" date="2017-08" db="EMBL/GenBank/DDBJ databases">
        <title>Acidophilic green algal genome provides insights into adaptation to an acidic environment.</title>
        <authorList>
            <person name="Hirooka S."/>
            <person name="Hirose Y."/>
            <person name="Kanesaki Y."/>
            <person name="Higuchi S."/>
            <person name="Fujiwara T."/>
            <person name="Onuma R."/>
            <person name="Era A."/>
            <person name="Ohbayashi R."/>
            <person name="Uzuka A."/>
            <person name="Nozaki H."/>
            <person name="Yoshikawa H."/>
            <person name="Miyagishima S.Y."/>
        </authorList>
    </citation>
    <scope>NUCLEOTIDE SEQUENCE [LARGE SCALE GENOMIC DNA]</scope>
    <source>
        <strain evidence="1 2">NIES-2499</strain>
    </source>
</reference>
<gene>
    <name evidence="1" type="ORF">CEUSTIGMA_g10030.t1</name>
</gene>
<protein>
    <submittedName>
        <fullName evidence="1">Uncharacterized protein</fullName>
    </submittedName>
</protein>
<sequence length="396" mass="43755">MTEQITDSSSAVVKIELRVKGQKDGDAIIKGTTSKGIDILEANGAIFYRKRKPSQPVDVQTHRRRESLPMCTADQPNTNAVKEATTLTESSRDNPIAEEDPGKCLDQRKLVTSDPSHLLCMQLESCLPKSCPSSVVVQFALDQLLVNGASKLDKENNSAVYSLAAKSLLRAFSTVLTEQSDTAKDLLQQISRSTVKRQEAGNSYSASHCSPFKAVIDAMPQYLALPPMVREQSQDSSLRSRLQQQLDVLLEEESAWISLKSKCPWSSDTMHDVAPAAENKERVEETHRIEEMQVVGTKESSALNQVVENGEESGEEQYATGLQEVEESVSSTLMLQVESLTSFLSKADSLVAKGEQACMLLQADYHQEKFKTFPHVNSPAWLIKHIVSEQPTDVEK</sequence>
<accession>A0A250XHQ3</accession>
<proteinExistence type="predicted"/>
<comment type="caution">
    <text evidence="1">The sequence shown here is derived from an EMBL/GenBank/DDBJ whole genome shotgun (WGS) entry which is preliminary data.</text>
</comment>
<dbReference type="OrthoDB" id="539383at2759"/>